<feature type="domain" description="CHAD" evidence="1">
    <location>
        <begin position="1"/>
        <end position="257"/>
    </location>
</feature>
<name>A0A5B9E4R9_9BACT</name>
<dbReference type="Pfam" id="PF05235">
    <property type="entry name" value="CHAD"/>
    <property type="match status" value="1"/>
</dbReference>
<dbReference type="Proteomes" id="UP000321820">
    <property type="component" value="Chromosome"/>
</dbReference>
<dbReference type="RefSeq" id="WP_147645917.1">
    <property type="nucleotide sequence ID" value="NZ_CP042806.1"/>
</dbReference>
<dbReference type="Gene3D" id="1.40.20.10">
    <property type="entry name" value="CHAD domain"/>
    <property type="match status" value="1"/>
</dbReference>
<evidence type="ECO:0000313" key="3">
    <source>
        <dbReference type="Proteomes" id="UP000321820"/>
    </source>
</evidence>
<dbReference type="KEGG" id="talb:FTW19_01430"/>
<dbReference type="PANTHER" id="PTHR39339:SF1">
    <property type="entry name" value="CHAD DOMAIN-CONTAINING PROTEIN"/>
    <property type="match status" value="1"/>
</dbReference>
<dbReference type="EMBL" id="CP042806">
    <property type="protein sequence ID" value="QEE26779.1"/>
    <property type="molecule type" value="Genomic_DNA"/>
</dbReference>
<reference evidence="2 3" key="1">
    <citation type="submission" date="2019-08" db="EMBL/GenBank/DDBJ databases">
        <title>Complete genome sequence of Terriglobus albidus strain ORNL.</title>
        <authorList>
            <person name="Podar M."/>
        </authorList>
    </citation>
    <scope>NUCLEOTIDE SEQUENCE [LARGE SCALE GENOMIC DNA]</scope>
    <source>
        <strain evidence="2 3">ORNL</strain>
    </source>
</reference>
<dbReference type="OrthoDB" id="117281at2"/>
<gene>
    <name evidence="2" type="ORF">FTW19_01430</name>
</gene>
<dbReference type="PANTHER" id="PTHR39339">
    <property type="entry name" value="SLR1444 PROTEIN"/>
    <property type="match status" value="1"/>
</dbReference>
<proteinExistence type="predicted"/>
<dbReference type="PROSITE" id="PS51708">
    <property type="entry name" value="CHAD"/>
    <property type="match status" value="1"/>
</dbReference>
<protein>
    <submittedName>
        <fullName evidence="2">CHAD domain-containing protein</fullName>
    </submittedName>
</protein>
<dbReference type="InterPro" id="IPR007899">
    <property type="entry name" value="CHAD_dom"/>
</dbReference>
<dbReference type="AlphaFoldDB" id="A0A5B9E4R9"/>
<evidence type="ECO:0000313" key="2">
    <source>
        <dbReference type="EMBL" id="QEE26779.1"/>
    </source>
</evidence>
<dbReference type="SMART" id="SM00880">
    <property type="entry name" value="CHAD"/>
    <property type="match status" value="1"/>
</dbReference>
<dbReference type="InterPro" id="IPR038186">
    <property type="entry name" value="CHAD_dom_sf"/>
</dbReference>
<evidence type="ECO:0000259" key="1">
    <source>
        <dbReference type="PROSITE" id="PS51708"/>
    </source>
</evidence>
<keyword evidence="3" id="KW-1185">Reference proteome</keyword>
<accession>A0A5B9E4R9</accession>
<organism evidence="2 3">
    <name type="scientific">Terriglobus albidus</name>
    <dbReference type="NCBI Taxonomy" id="1592106"/>
    <lineage>
        <taxon>Bacteria</taxon>
        <taxon>Pseudomonadati</taxon>
        <taxon>Acidobacteriota</taxon>
        <taxon>Terriglobia</taxon>
        <taxon>Terriglobales</taxon>
        <taxon>Acidobacteriaceae</taxon>
        <taxon>Terriglobus</taxon>
    </lineage>
</organism>
<sequence>MARPIQALREQATALEAALAVCAANPRKKAVHRLRTCTRRIEAQLELLMQLRDLPSYRTQATAFRRAVKSIRKLAGQVRDLDVLQQMLQGLRLPQHNHRQKLLKAIEDRRQKRADDLKQDLEQHIPKVAKAIEELFTALKPAEDLALPLRQLLPLADTWYQRRTRSMKAVREDDLHTIRKMAKVARYIAETGLPAKQATTVAARYNRLQQSGGHWHDALLLTRMARKELGKKDPLTKLTSERAKTHHNSFVRLLSAA</sequence>